<dbReference type="EMBL" id="JACHMP010000001">
    <property type="protein sequence ID" value="MBB5823340.1"/>
    <property type="molecule type" value="Genomic_DNA"/>
</dbReference>
<evidence type="ECO:0000256" key="1">
    <source>
        <dbReference type="SAM" id="SignalP"/>
    </source>
</evidence>
<reference evidence="2 3" key="1">
    <citation type="submission" date="2020-08" db="EMBL/GenBank/DDBJ databases">
        <title>Sequencing the genomes of 1000 actinobacteria strains.</title>
        <authorList>
            <person name="Klenk H.-P."/>
        </authorList>
    </citation>
    <scope>NUCLEOTIDE SEQUENCE [LARGE SCALE GENOMIC DNA]</scope>
    <source>
        <strain evidence="2 3">DSM 46887</strain>
    </source>
</reference>
<dbReference type="InterPro" id="IPR036379">
    <property type="entry name" value="A-amylase_inhib_sf"/>
</dbReference>
<gene>
    <name evidence="2" type="ORF">F4562_006402</name>
</gene>
<protein>
    <recommendedName>
        <fullName evidence="4">Alpha amylase inhibitor</fullName>
    </recommendedName>
</protein>
<feature type="chain" id="PRO_5039255151" description="Alpha amylase inhibitor" evidence="1">
    <location>
        <begin position="25"/>
        <end position="107"/>
    </location>
</feature>
<dbReference type="GO" id="GO:0015066">
    <property type="term" value="F:alpha-amylase inhibitor activity"/>
    <property type="evidence" value="ECO:0007669"/>
    <property type="project" value="InterPro"/>
</dbReference>
<proteinExistence type="predicted"/>
<keyword evidence="1" id="KW-0732">Signal</keyword>
<keyword evidence="3" id="KW-1185">Reference proteome</keyword>
<feature type="signal peptide" evidence="1">
    <location>
        <begin position="1"/>
        <end position="24"/>
    </location>
</feature>
<name>A0A7W9IMY8_9ACTN</name>
<dbReference type="Proteomes" id="UP000540685">
    <property type="component" value="Unassembled WGS sequence"/>
</dbReference>
<dbReference type="Gene3D" id="2.60.40.20">
    <property type="entry name" value="Alpha-amylase inhibitor"/>
    <property type="match status" value="1"/>
</dbReference>
<organism evidence="2 3">
    <name type="scientific">Streptosporangium becharense</name>
    <dbReference type="NCBI Taxonomy" id="1816182"/>
    <lineage>
        <taxon>Bacteria</taxon>
        <taxon>Bacillati</taxon>
        <taxon>Actinomycetota</taxon>
        <taxon>Actinomycetes</taxon>
        <taxon>Streptosporangiales</taxon>
        <taxon>Streptosporangiaceae</taxon>
        <taxon>Streptosporangium</taxon>
    </lineage>
</organism>
<comment type="caution">
    <text evidence="2">The sequence shown here is derived from an EMBL/GenBank/DDBJ whole genome shotgun (WGS) entry which is preliminary data.</text>
</comment>
<evidence type="ECO:0000313" key="3">
    <source>
        <dbReference type="Proteomes" id="UP000540685"/>
    </source>
</evidence>
<sequence>MRKKMVLASLAAALSIVSAAPATAAIADFTPAPDTTATDAAFAGTAPACITRDVKSGQVELYNSCSTAMSVRVILDWAPDSDCIHLKRHERFFYNWTIGTYMRVEVC</sequence>
<dbReference type="RefSeq" id="WP_184546852.1">
    <property type="nucleotide sequence ID" value="NZ_JACHMP010000001.1"/>
</dbReference>
<dbReference type="AlphaFoldDB" id="A0A7W9IMY8"/>
<evidence type="ECO:0008006" key="4">
    <source>
        <dbReference type="Google" id="ProtNLM"/>
    </source>
</evidence>
<accession>A0A7W9IMY8</accession>
<evidence type="ECO:0000313" key="2">
    <source>
        <dbReference type="EMBL" id="MBB5823340.1"/>
    </source>
</evidence>